<evidence type="ECO:0000259" key="1">
    <source>
        <dbReference type="Pfam" id="PF01636"/>
    </source>
</evidence>
<keyword evidence="2" id="KW-0808">Transferase</keyword>
<proteinExistence type="predicted"/>
<accession>A0A1T5CC81</accession>
<dbReference type="RefSeq" id="WP_079716738.1">
    <property type="nucleotide sequence ID" value="NZ_FUYS01000004.1"/>
</dbReference>
<gene>
    <name evidence="2" type="ORF">SAMN05660226_02049</name>
</gene>
<reference evidence="2 3" key="1">
    <citation type="submission" date="2017-02" db="EMBL/GenBank/DDBJ databases">
        <authorList>
            <person name="Peterson S.W."/>
        </authorList>
    </citation>
    <scope>NUCLEOTIDE SEQUENCE [LARGE SCALE GENOMIC DNA]</scope>
    <source>
        <strain evidence="2 3">DSM 22899</strain>
    </source>
</reference>
<keyword evidence="2" id="KW-0418">Kinase</keyword>
<dbReference type="GO" id="GO:0016301">
    <property type="term" value="F:kinase activity"/>
    <property type="evidence" value="ECO:0007669"/>
    <property type="project" value="UniProtKB-KW"/>
</dbReference>
<dbReference type="STRING" id="623280.SAMN05660226_02049"/>
<sequence length="361" mass="40837">MAGRKNIYYWKSDRAFASENTRSTAGSSLPEITIQVRDYLNRHFRNGLINIEPANGQGNHITFTAHYPDGDYFVRLENGPEGDNYMAVESKVMEMVRQQGIPCPLIYLTDVSRTVVPFAIQVMDCVDSSDLNVVDKRGELDLLAVAGTIGRYVALWQSIQPGKYGLFNPDVLHSVGRLEGYHDAYEQYFFLNWDVHLEYLRASGFISAYKVAELKELVNGFRPLLQLDTGCLVHKDLALWNILGNDNQITAVIDWDDAVSGDPTDDLSLLGCFHSGDVVLSAIAGYQRVKALPPDFEQRFWLHLLRNIIFKSVIRVKGNYFEKSDKFFLNNPKHKGLKQFTLDRIDSACEGLRGDKSIDTL</sequence>
<organism evidence="2 3">
    <name type="scientific">Parapedobacter luteus</name>
    <dbReference type="NCBI Taxonomy" id="623280"/>
    <lineage>
        <taxon>Bacteria</taxon>
        <taxon>Pseudomonadati</taxon>
        <taxon>Bacteroidota</taxon>
        <taxon>Sphingobacteriia</taxon>
        <taxon>Sphingobacteriales</taxon>
        <taxon>Sphingobacteriaceae</taxon>
        <taxon>Parapedobacter</taxon>
    </lineage>
</organism>
<dbReference type="Proteomes" id="UP000190541">
    <property type="component" value="Unassembled WGS sequence"/>
</dbReference>
<dbReference type="InterPro" id="IPR011009">
    <property type="entry name" value="Kinase-like_dom_sf"/>
</dbReference>
<dbReference type="SUPFAM" id="SSF56112">
    <property type="entry name" value="Protein kinase-like (PK-like)"/>
    <property type="match status" value="1"/>
</dbReference>
<dbReference type="Gene3D" id="3.90.1200.10">
    <property type="match status" value="1"/>
</dbReference>
<dbReference type="AlphaFoldDB" id="A0A1T5CC81"/>
<dbReference type="PANTHER" id="PTHR21310">
    <property type="entry name" value="AMINOGLYCOSIDE PHOSPHOTRANSFERASE-RELATED-RELATED"/>
    <property type="match status" value="1"/>
</dbReference>
<name>A0A1T5CC81_9SPHI</name>
<dbReference type="EMBL" id="FUYS01000004">
    <property type="protein sequence ID" value="SKB56956.1"/>
    <property type="molecule type" value="Genomic_DNA"/>
</dbReference>
<protein>
    <submittedName>
        <fullName evidence="2">Predicted kinase, aminoglycoside phosphotransferase (APT) family</fullName>
    </submittedName>
</protein>
<dbReference type="OrthoDB" id="1099773at2"/>
<feature type="domain" description="Aminoglycoside phosphotransferase" evidence="1">
    <location>
        <begin position="55"/>
        <end position="271"/>
    </location>
</feature>
<keyword evidence="3" id="KW-1185">Reference proteome</keyword>
<dbReference type="InterPro" id="IPR002575">
    <property type="entry name" value="Aminoglycoside_PTrfase"/>
</dbReference>
<dbReference type="Pfam" id="PF01636">
    <property type="entry name" value="APH"/>
    <property type="match status" value="1"/>
</dbReference>
<evidence type="ECO:0000313" key="3">
    <source>
        <dbReference type="Proteomes" id="UP000190541"/>
    </source>
</evidence>
<dbReference type="InterPro" id="IPR051678">
    <property type="entry name" value="AGP_Transferase"/>
</dbReference>
<evidence type="ECO:0000313" key="2">
    <source>
        <dbReference type="EMBL" id="SKB56956.1"/>
    </source>
</evidence>